<evidence type="ECO:0000313" key="3">
    <source>
        <dbReference type="Proteomes" id="UP000192907"/>
    </source>
</evidence>
<dbReference type="RefSeq" id="WP_159455640.1">
    <property type="nucleotide sequence ID" value="NZ_FWZT01000026.1"/>
</dbReference>
<reference evidence="3" key="1">
    <citation type="submission" date="2017-04" db="EMBL/GenBank/DDBJ databases">
        <authorList>
            <person name="Varghese N."/>
            <person name="Submissions S."/>
        </authorList>
    </citation>
    <scope>NUCLEOTIDE SEQUENCE [LARGE SCALE GENOMIC DNA]</scope>
    <source>
        <strain evidence="3">RKEM611</strain>
    </source>
</reference>
<dbReference type="Proteomes" id="UP000192907">
    <property type="component" value="Unassembled WGS sequence"/>
</dbReference>
<feature type="chain" id="PRO_5013164853" evidence="1">
    <location>
        <begin position="19"/>
        <end position="193"/>
    </location>
</feature>
<dbReference type="STRING" id="1513793.SAMN06296036_12621"/>
<feature type="signal peptide" evidence="1">
    <location>
        <begin position="1"/>
        <end position="18"/>
    </location>
</feature>
<accession>A0A1Y6CL47</accession>
<dbReference type="AlphaFoldDB" id="A0A1Y6CL47"/>
<sequence>MKKLALVLLTMSSTAAFSSIKKDGWELSDVYITGSSCPENLKSNLEVSTTKNPAGLPQIQLKVSFPAFQTQLSEGDFYASDTCNISVAIDKAPCRRVGVDRAVWTGFASLADKETFGAMDAKFYVNGNPSRSGSWQKEGPFRGGFEVTANRLGVYQPGFFLNADSILFLEGNRGFMKVNTFNNQAISWSCSCI</sequence>
<name>A0A1Y6CL47_9BACT</name>
<evidence type="ECO:0000313" key="2">
    <source>
        <dbReference type="EMBL" id="SMF71071.1"/>
    </source>
</evidence>
<organism evidence="2 3">
    <name type="scientific">Pseudobacteriovorax antillogorgiicola</name>
    <dbReference type="NCBI Taxonomy" id="1513793"/>
    <lineage>
        <taxon>Bacteria</taxon>
        <taxon>Pseudomonadati</taxon>
        <taxon>Bdellovibrionota</taxon>
        <taxon>Oligoflexia</taxon>
        <taxon>Oligoflexales</taxon>
        <taxon>Pseudobacteriovoracaceae</taxon>
        <taxon>Pseudobacteriovorax</taxon>
    </lineage>
</organism>
<dbReference type="Pfam" id="PF14273">
    <property type="entry name" value="DUF4360"/>
    <property type="match status" value="1"/>
</dbReference>
<dbReference type="EMBL" id="FWZT01000026">
    <property type="protein sequence ID" value="SMF71071.1"/>
    <property type="molecule type" value="Genomic_DNA"/>
</dbReference>
<gene>
    <name evidence="2" type="ORF">SAMN06296036_12621</name>
</gene>
<evidence type="ECO:0000256" key="1">
    <source>
        <dbReference type="SAM" id="SignalP"/>
    </source>
</evidence>
<dbReference type="InterPro" id="IPR025649">
    <property type="entry name" value="DUF4360"/>
</dbReference>
<keyword evidence="3" id="KW-1185">Reference proteome</keyword>
<keyword evidence="1" id="KW-0732">Signal</keyword>
<protein>
    <submittedName>
        <fullName evidence="2">Uncharacterized protein</fullName>
    </submittedName>
</protein>
<proteinExistence type="predicted"/>